<evidence type="ECO:0000313" key="2">
    <source>
        <dbReference type="EMBL" id="KIH84677.1"/>
    </source>
</evidence>
<dbReference type="InterPro" id="IPR004291">
    <property type="entry name" value="Transposase_IS66_central"/>
</dbReference>
<comment type="caution">
    <text evidence="2">The sequence shown here is derived from an EMBL/GenBank/DDBJ whole genome shotgun (WGS) entry which is preliminary data.</text>
</comment>
<dbReference type="InterPro" id="IPR052344">
    <property type="entry name" value="Transposase-related"/>
</dbReference>
<dbReference type="PANTHER" id="PTHR33678">
    <property type="entry name" value="BLL1576 PROTEIN"/>
    <property type="match status" value="1"/>
</dbReference>
<feature type="domain" description="Transposase IS66 central" evidence="1">
    <location>
        <begin position="4"/>
        <end position="53"/>
    </location>
</feature>
<dbReference type="Pfam" id="PF03050">
    <property type="entry name" value="DDE_Tnp_IS66"/>
    <property type="match status" value="1"/>
</dbReference>
<evidence type="ECO:0000259" key="1">
    <source>
        <dbReference type="Pfam" id="PF03050"/>
    </source>
</evidence>
<dbReference type="Proteomes" id="UP000031535">
    <property type="component" value="Unassembled WGS sequence"/>
</dbReference>
<protein>
    <submittedName>
        <fullName evidence="2">Mobile element protein</fullName>
    </submittedName>
</protein>
<dbReference type="PATRIC" id="fig|226910.6.peg.1524"/>
<sequence>MFNKLDYSLKRWTALSRYLNDGALPIDNNPIENQIRPWALGRKNWLFATSLAAGLIAQDGIAGRIRSKGLNYA</sequence>
<gene>
    <name evidence="2" type="ORF">UCMB321_1531</name>
</gene>
<dbReference type="EMBL" id="JXDG01000015">
    <property type="protein sequence ID" value="KIH84677.1"/>
    <property type="molecule type" value="Genomic_DNA"/>
</dbReference>
<dbReference type="PANTHER" id="PTHR33678:SF1">
    <property type="entry name" value="BLL1576 PROTEIN"/>
    <property type="match status" value="1"/>
</dbReference>
<organism evidence="2 3">
    <name type="scientific">Pseudomonas batumici</name>
    <dbReference type="NCBI Taxonomy" id="226910"/>
    <lineage>
        <taxon>Bacteria</taxon>
        <taxon>Pseudomonadati</taxon>
        <taxon>Pseudomonadota</taxon>
        <taxon>Gammaproteobacteria</taxon>
        <taxon>Pseudomonadales</taxon>
        <taxon>Pseudomonadaceae</taxon>
        <taxon>Pseudomonas</taxon>
    </lineage>
</organism>
<dbReference type="STRING" id="226910.UCMB321_1531"/>
<dbReference type="AlphaFoldDB" id="A0A0C2IIG4"/>
<evidence type="ECO:0000313" key="3">
    <source>
        <dbReference type="Proteomes" id="UP000031535"/>
    </source>
</evidence>
<reference evidence="2 3" key="1">
    <citation type="submission" date="2015-01" db="EMBL/GenBank/DDBJ databases">
        <title>Complete genome of Pseudomonas batumici UCM B-321 producer of the batumin antibiotic with strong antistaphilococcal and potential anticancer activity.</title>
        <authorList>
            <person name="Klochko V.V."/>
            <person name="Zelena L.B."/>
            <person name="Elena K.A."/>
            <person name="Reva O.N."/>
        </authorList>
    </citation>
    <scope>NUCLEOTIDE SEQUENCE [LARGE SCALE GENOMIC DNA]</scope>
    <source>
        <strain evidence="2 3">UCM B-321</strain>
    </source>
</reference>
<name>A0A0C2IIG4_9PSED</name>
<proteinExistence type="predicted"/>
<keyword evidence="3" id="KW-1185">Reference proteome</keyword>
<accession>A0A0C2IIG4</accession>